<dbReference type="PANTHER" id="PTHR37423">
    <property type="entry name" value="SOLUBLE LYTIC MUREIN TRANSGLYCOSYLASE-RELATED"/>
    <property type="match status" value="1"/>
</dbReference>
<accession>A0A367GMJ1</accession>
<name>A0A367GMJ1_9SPHI</name>
<dbReference type="InterPro" id="IPR023346">
    <property type="entry name" value="Lysozyme-like_dom_sf"/>
</dbReference>
<reference evidence="3 4" key="1">
    <citation type="submission" date="2018-05" db="EMBL/GenBank/DDBJ databases">
        <title>Mucilaginibacter hurinus sp. nov., isolated from briquette warehouse soil.</title>
        <authorList>
            <person name="Choi L."/>
        </authorList>
    </citation>
    <scope>NUCLEOTIDE SEQUENCE [LARGE SCALE GENOMIC DNA]</scope>
    <source>
        <strain evidence="3 4">ZR32</strain>
    </source>
</reference>
<dbReference type="Pfam" id="PF01464">
    <property type="entry name" value="SLT"/>
    <property type="match status" value="1"/>
</dbReference>
<dbReference type="InterPro" id="IPR008258">
    <property type="entry name" value="Transglycosylase_SLT_dom_1"/>
</dbReference>
<dbReference type="Gene3D" id="1.10.530.10">
    <property type="match status" value="1"/>
</dbReference>
<evidence type="ECO:0000256" key="1">
    <source>
        <dbReference type="ARBA" id="ARBA00007734"/>
    </source>
</evidence>
<organism evidence="3 4">
    <name type="scientific">Mucilaginibacter hurinus</name>
    <dbReference type="NCBI Taxonomy" id="2201324"/>
    <lineage>
        <taxon>Bacteria</taxon>
        <taxon>Pseudomonadati</taxon>
        <taxon>Bacteroidota</taxon>
        <taxon>Sphingobacteriia</taxon>
        <taxon>Sphingobacteriales</taxon>
        <taxon>Sphingobacteriaceae</taxon>
        <taxon>Mucilaginibacter</taxon>
    </lineage>
</organism>
<proteinExistence type="inferred from homology"/>
<evidence type="ECO:0000259" key="2">
    <source>
        <dbReference type="Pfam" id="PF01464"/>
    </source>
</evidence>
<evidence type="ECO:0000313" key="4">
    <source>
        <dbReference type="Proteomes" id="UP000253209"/>
    </source>
</evidence>
<feature type="domain" description="Transglycosylase SLT" evidence="2">
    <location>
        <begin position="107"/>
        <end position="205"/>
    </location>
</feature>
<dbReference type="CDD" id="cd16894">
    <property type="entry name" value="MltD-like"/>
    <property type="match status" value="1"/>
</dbReference>
<evidence type="ECO:0000313" key="3">
    <source>
        <dbReference type="EMBL" id="RCH54687.1"/>
    </source>
</evidence>
<dbReference type="EMBL" id="QGDC01000006">
    <property type="protein sequence ID" value="RCH54687.1"/>
    <property type="molecule type" value="Genomic_DNA"/>
</dbReference>
<comment type="caution">
    <text evidence="3">The sequence shown here is derived from an EMBL/GenBank/DDBJ whole genome shotgun (WGS) entry which is preliminary data.</text>
</comment>
<dbReference type="SUPFAM" id="SSF53955">
    <property type="entry name" value="Lysozyme-like"/>
    <property type="match status" value="1"/>
</dbReference>
<sequence>MTKKHLITCSVMLVVIFISVFGLSNATEVKKVKITRTSPLIFKDVPEAEVPFFSFADEAIPVNDARVDRKMSYSLWIHSYKKVHSNILHIKAEKLFPVIEPILEYYGIPEDFKYVPLVESGLREGTSPKGARGLWQFMPGTARHYGLKVGRGKDERLNVRKSTVAACKYLRALYDEFDSWTLAAAAYNNGSVKIGRAMNKQNEDNYFRMRLNRETGMYVYKLVAMKEIIENPGKYGYNEYFSSTLERQQLAAFN</sequence>
<protein>
    <submittedName>
        <fullName evidence="3">Lytic transglycosylase domain-containing protein</fullName>
    </submittedName>
</protein>
<gene>
    <name evidence="3" type="ORF">DJ568_11355</name>
</gene>
<dbReference type="Proteomes" id="UP000253209">
    <property type="component" value="Unassembled WGS sequence"/>
</dbReference>
<dbReference type="OrthoDB" id="9815002at2"/>
<dbReference type="AlphaFoldDB" id="A0A367GMJ1"/>
<dbReference type="PANTHER" id="PTHR37423:SF2">
    <property type="entry name" value="MEMBRANE-BOUND LYTIC MUREIN TRANSGLYCOSYLASE C"/>
    <property type="match status" value="1"/>
</dbReference>
<comment type="similarity">
    <text evidence="1">Belongs to the transglycosylase Slt family.</text>
</comment>
<keyword evidence="4" id="KW-1185">Reference proteome</keyword>